<dbReference type="EMBL" id="JACCBB010000001">
    <property type="protein sequence ID" value="NYD21646.1"/>
    <property type="molecule type" value="Genomic_DNA"/>
</dbReference>
<keyword evidence="9" id="KW-0548">Nucleotidyltransferase</keyword>
<dbReference type="InterPro" id="IPR023468">
    <property type="entry name" value="Riboflavin_kinase"/>
</dbReference>
<dbReference type="InterPro" id="IPR015865">
    <property type="entry name" value="Riboflavin_kinase_bac/euk"/>
</dbReference>
<evidence type="ECO:0000313" key="10">
    <source>
        <dbReference type="Proteomes" id="UP000521922"/>
    </source>
</evidence>
<organism evidence="9 10">
    <name type="scientific">Kineococcus aurantiacus</name>
    <dbReference type="NCBI Taxonomy" id="37633"/>
    <lineage>
        <taxon>Bacteria</taxon>
        <taxon>Bacillati</taxon>
        <taxon>Actinomycetota</taxon>
        <taxon>Actinomycetes</taxon>
        <taxon>Kineosporiales</taxon>
        <taxon>Kineosporiaceae</taxon>
        <taxon>Kineococcus</taxon>
    </lineage>
</organism>
<dbReference type="GO" id="GO:0009231">
    <property type="term" value="P:riboflavin biosynthetic process"/>
    <property type="evidence" value="ECO:0007669"/>
    <property type="project" value="InterPro"/>
</dbReference>
<comment type="catalytic activity">
    <reaction evidence="7">
        <text>riboflavin + ATP = FMN + ADP + H(+)</text>
        <dbReference type="Rhea" id="RHEA:14357"/>
        <dbReference type="ChEBI" id="CHEBI:15378"/>
        <dbReference type="ChEBI" id="CHEBI:30616"/>
        <dbReference type="ChEBI" id="CHEBI:57986"/>
        <dbReference type="ChEBI" id="CHEBI:58210"/>
        <dbReference type="ChEBI" id="CHEBI:456216"/>
        <dbReference type="EC" id="2.7.1.26"/>
    </reaction>
</comment>
<dbReference type="RefSeq" id="WP_179750074.1">
    <property type="nucleotide sequence ID" value="NZ_BAAAGN010000005.1"/>
</dbReference>
<keyword evidence="5" id="KW-0547">Nucleotide-binding</keyword>
<evidence type="ECO:0000256" key="4">
    <source>
        <dbReference type="ARBA" id="ARBA00022679"/>
    </source>
</evidence>
<evidence type="ECO:0000313" key="9">
    <source>
        <dbReference type="EMBL" id="NYD21646.1"/>
    </source>
</evidence>
<dbReference type="PANTHER" id="PTHR22749">
    <property type="entry name" value="RIBOFLAVIN KINASE/FMN ADENYLYLTRANSFERASE"/>
    <property type="match status" value="1"/>
</dbReference>
<keyword evidence="6" id="KW-0067">ATP-binding</keyword>
<dbReference type="PANTHER" id="PTHR22749:SF6">
    <property type="entry name" value="RIBOFLAVIN KINASE"/>
    <property type="match status" value="1"/>
</dbReference>
<evidence type="ECO:0000256" key="7">
    <source>
        <dbReference type="ARBA" id="ARBA00047880"/>
    </source>
</evidence>
<keyword evidence="3" id="KW-0288">FMN</keyword>
<dbReference type="GO" id="GO:0009398">
    <property type="term" value="P:FMN biosynthetic process"/>
    <property type="evidence" value="ECO:0007669"/>
    <property type="project" value="TreeGrafter"/>
</dbReference>
<dbReference type="SMART" id="SM00904">
    <property type="entry name" value="Flavokinase"/>
    <property type="match status" value="1"/>
</dbReference>
<accession>A0A7Y9ATU9</accession>
<evidence type="ECO:0000259" key="8">
    <source>
        <dbReference type="SMART" id="SM00904"/>
    </source>
</evidence>
<dbReference type="InterPro" id="IPR023465">
    <property type="entry name" value="Riboflavin_kinase_dom_sf"/>
</dbReference>
<keyword evidence="4 9" id="KW-0808">Transferase</keyword>
<evidence type="ECO:0000256" key="6">
    <source>
        <dbReference type="ARBA" id="ARBA00022840"/>
    </source>
</evidence>
<evidence type="ECO:0000256" key="1">
    <source>
        <dbReference type="ARBA" id="ARBA00012105"/>
    </source>
</evidence>
<feature type="domain" description="Riboflavin kinase" evidence="8">
    <location>
        <begin position="22"/>
        <end position="143"/>
    </location>
</feature>
<protein>
    <recommendedName>
        <fullName evidence="1">riboflavin kinase</fullName>
        <ecNumber evidence="1">2.7.1.26</ecNumber>
    </recommendedName>
</protein>
<evidence type="ECO:0000256" key="3">
    <source>
        <dbReference type="ARBA" id="ARBA00022643"/>
    </source>
</evidence>
<dbReference type="Pfam" id="PF01687">
    <property type="entry name" value="Flavokinase"/>
    <property type="match status" value="1"/>
</dbReference>
<dbReference type="EC" id="2.7.1.26" evidence="1"/>
<comment type="caution">
    <text evidence="9">The sequence shown here is derived from an EMBL/GenBank/DDBJ whole genome shotgun (WGS) entry which is preliminary data.</text>
</comment>
<sequence length="147" mass="15716">MSLRVPGPRTRTGPPAAVVPAVLRGVVEHGDARGRLLGFPTANVTITGTGPADGVWAGTVQVDPGQDGPVHVAAVSVGRRPTYYADGERLLEAFLLDVTLDLYDHEVLVTLHRHLRPQLAFAGSDELVEQMHRDVAATREWAAAAVR</sequence>
<dbReference type="Proteomes" id="UP000521922">
    <property type="component" value="Unassembled WGS sequence"/>
</dbReference>
<evidence type="ECO:0000256" key="2">
    <source>
        <dbReference type="ARBA" id="ARBA00022630"/>
    </source>
</evidence>
<name>A0A7Y9ATU9_9ACTN</name>
<proteinExistence type="predicted"/>
<dbReference type="AlphaFoldDB" id="A0A7Y9ATU9"/>
<keyword evidence="9" id="KW-0418">Kinase</keyword>
<gene>
    <name evidence="9" type="ORF">BJ968_001186</name>
</gene>
<keyword evidence="2" id="KW-0285">Flavoprotein</keyword>
<reference evidence="9 10" key="1">
    <citation type="submission" date="2020-07" db="EMBL/GenBank/DDBJ databases">
        <title>Sequencing the genomes of 1000 actinobacteria strains.</title>
        <authorList>
            <person name="Klenk H.-P."/>
        </authorList>
    </citation>
    <scope>NUCLEOTIDE SEQUENCE [LARGE SCALE GENOMIC DNA]</scope>
    <source>
        <strain evidence="9 10">DSM 7487</strain>
    </source>
</reference>
<dbReference type="GO" id="GO:0008531">
    <property type="term" value="F:riboflavin kinase activity"/>
    <property type="evidence" value="ECO:0007669"/>
    <property type="project" value="UniProtKB-EC"/>
</dbReference>
<evidence type="ECO:0000256" key="5">
    <source>
        <dbReference type="ARBA" id="ARBA00022741"/>
    </source>
</evidence>
<dbReference type="GO" id="GO:0005524">
    <property type="term" value="F:ATP binding"/>
    <property type="evidence" value="ECO:0007669"/>
    <property type="project" value="UniProtKB-KW"/>
</dbReference>
<keyword evidence="10" id="KW-1185">Reference proteome</keyword>
<dbReference type="GO" id="GO:0016779">
    <property type="term" value="F:nucleotidyltransferase activity"/>
    <property type="evidence" value="ECO:0007669"/>
    <property type="project" value="UniProtKB-KW"/>
</dbReference>
<dbReference type="SUPFAM" id="SSF82114">
    <property type="entry name" value="Riboflavin kinase-like"/>
    <property type="match status" value="1"/>
</dbReference>
<dbReference type="Gene3D" id="2.40.30.30">
    <property type="entry name" value="Riboflavin kinase-like"/>
    <property type="match status" value="1"/>
</dbReference>